<reference evidence="4" key="1">
    <citation type="submission" date="2022-11" db="UniProtKB">
        <authorList>
            <consortium name="WormBaseParasite"/>
        </authorList>
    </citation>
    <scope>IDENTIFICATION</scope>
</reference>
<dbReference type="InterPro" id="IPR050333">
    <property type="entry name" value="SLRP"/>
</dbReference>
<sequence length="196" mass="22107">MFEGFDQMRELRITNCQLRQLTDATFAGLPKLRALHLTQFSSSSPNFPPKLFRQINSLEKLTLADSAIENIPQGVLCSLRFLQILNVSSNKISNARLGVDTSDCILDHLIILDLGKNRLRHISSADFNPFPSLRQLSLSKNGLRGMELEAFRAINLIQRLDLDHNHLREVAPLPESLYHLNLAHNNLAVIPPPLQI</sequence>
<dbReference type="Proteomes" id="UP000887574">
    <property type="component" value="Unplaced"/>
</dbReference>
<dbReference type="PANTHER" id="PTHR45712:SF22">
    <property type="entry name" value="INSULIN-LIKE GROWTH FACTOR-BINDING PROTEIN COMPLEX ACID LABILE SUBUNIT"/>
    <property type="match status" value="1"/>
</dbReference>
<protein>
    <submittedName>
        <fullName evidence="4">Leucine Rich repeat-containing domain protein</fullName>
    </submittedName>
</protein>
<evidence type="ECO:0000313" key="3">
    <source>
        <dbReference type="Proteomes" id="UP000887574"/>
    </source>
</evidence>
<dbReference type="InterPro" id="IPR003591">
    <property type="entry name" value="Leu-rich_rpt_typical-subtyp"/>
</dbReference>
<proteinExistence type="predicted"/>
<dbReference type="WBParaSite" id="jg3951">
    <property type="protein sequence ID" value="jg3951"/>
    <property type="gene ID" value="jg3951"/>
</dbReference>
<organism evidence="3 4">
    <name type="scientific">Ditylenchus dipsaci</name>
    <dbReference type="NCBI Taxonomy" id="166011"/>
    <lineage>
        <taxon>Eukaryota</taxon>
        <taxon>Metazoa</taxon>
        <taxon>Ecdysozoa</taxon>
        <taxon>Nematoda</taxon>
        <taxon>Chromadorea</taxon>
        <taxon>Rhabditida</taxon>
        <taxon>Tylenchina</taxon>
        <taxon>Tylenchomorpha</taxon>
        <taxon>Sphaerularioidea</taxon>
        <taxon>Anguinidae</taxon>
        <taxon>Anguininae</taxon>
        <taxon>Ditylenchus</taxon>
    </lineage>
</organism>
<dbReference type="Gene3D" id="3.80.10.10">
    <property type="entry name" value="Ribonuclease Inhibitor"/>
    <property type="match status" value="2"/>
</dbReference>
<name>A0A915E9F4_9BILA</name>
<accession>A0A915E9F4</accession>
<keyword evidence="3" id="KW-1185">Reference proteome</keyword>
<dbReference type="GO" id="GO:0005615">
    <property type="term" value="C:extracellular space"/>
    <property type="evidence" value="ECO:0007669"/>
    <property type="project" value="TreeGrafter"/>
</dbReference>
<keyword evidence="1" id="KW-0433">Leucine-rich repeat</keyword>
<dbReference type="SMART" id="SM00369">
    <property type="entry name" value="LRR_TYP"/>
    <property type="match status" value="6"/>
</dbReference>
<dbReference type="Pfam" id="PF13855">
    <property type="entry name" value="LRR_8"/>
    <property type="match status" value="2"/>
</dbReference>
<dbReference type="InterPro" id="IPR032675">
    <property type="entry name" value="LRR_dom_sf"/>
</dbReference>
<evidence type="ECO:0000313" key="4">
    <source>
        <dbReference type="WBParaSite" id="jg3951"/>
    </source>
</evidence>
<evidence type="ECO:0000256" key="1">
    <source>
        <dbReference type="ARBA" id="ARBA00022614"/>
    </source>
</evidence>
<dbReference type="InterPro" id="IPR001611">
    <property type="entry name" value="Leu-rich_rpt"/>
</dbReference>
<dbReference type="SUPFAM" id="SSF52058">
    <property type="entry name" value="L domain-like"/>
    <property type="match status" value="1"/>
</dbReference>
<dbReference type="AlphaFoldDB" id="A0A915E9F4"/>
<evidence type="ECO:0000256" key="2">
    <source>
        <dbReference type="ARBA" id="ARBA00022737"/>
    </source>
</evidence>
<dbReference type="Pfam" id="PF00560">
    <property type="entry name" value="LRR_1"/>
    <property type="match status" value="1"/>
</dbReference>
<keyword evidence="2" id="KW-0677">Repeat</keyword>
<dbReference type="PANTHER" id="PTHR45712">
    <property type="entry name" value="AGAP008170-PA"/>
    <property type="match status" value="1"/>
</dbReference>